<evidence type="ECO:0000313" key="1">
    <source>
        <dbReference type="EMBL" id="KAF0732522.1"/>
    </source>
</evidence>
<gene>
    <name evidence="1" type="ORF">Ae201684_010417</name>
</gene>
<sequence>MLIGRTVSKWDLIFFRLDEQCTTCVVVHRLGIFHFPLDMTPPTQRCFFNGCNNVVREGTLKCTYHRKKGICIRPNCHNQVYARGKCVLHGARNPCSYPDCTGYARSRGRCSRHTLHNKRDAKSSESPIAIKTPLPAMNSPTAESATNFILPSIETRTPVLTPEMPQLEWKFCLVPSNMDPTAMWKNYQTSFPQQFLTATRPALPPLHTLFNIAS</sequence>
<protein>
    <submittedName>
        <fullName evidence="1">Uncharacterized protein</fullName>
    </submittedName>
</protein>
<dbReference type="EMBL" id="VJMJ01000131">
    <property type="protein sequence ID" value="KAF0732522.1"/>
    <property type="molecule type" value="Genomic_DNA"/>
</dbReference>
<comment type="caution">
    <text evidence="1">The sequence shown here is derived from an EMBL/GenBank/DDBJ whole genome shotgun (WGS) entry which is preliminary data.</text>
</comment>
<dbReference type="AlphaFoldDB" id="A0A6G0WY48"/>
<accession>A0A6G0WY48</accession>
<dbReference type="VEuPathDB" id="FungiDB:AeMF1_021574"/>
<name>A0A6G0WY48_9STRA</name>
<proteinExistence type="predicted"/>
<keyword evidence="2" id="KW-1185">Reference proteome</keyword>
<dbReference type="Proteomes" id="UP000481153">
    <property type="component" value="Unassembled WGS sequence"/>
</dbReference>
<organism evidence="1 2">
    <name type="scientific">Aphanomyces euteiches</name>
    <dbReference type="NCBI Taxonomy" id="100861"/>
    <lineage>
        <taxon>Eukaryota</taxon>
        <taxon>Sar</taxon>
        <taxon>Stramenopiles</taxon>
        <taxon>Oomycota</taxon>
        <taxon>Saprolegniomycetes</taxon>
        <taxon>Saprolegniales</taxon>
        <taxon>Verrucalvaceae</taxon>
        <taxon>Aphanomyces</taxon>
    </lineage>
</organism>
<reference evidence="1 2" key="1">
    <citation type="submission" date="2019-07" db="EMBL/GenBank/DDBJ databases">
        <title>Genomics analysis of Aphanomyces spp. identifies a new class of oomycete effector associated with host adaptation.</title>
        <authorList>
            <person name="Gaulin E."/>
        </authorList>
    </citation>
    <scope>NUCLEOTIDE SEQUENCE [LARGE SCALE GENOMIC DNA]</scope>
    <source>
        <strain evidence="1 2">ATCC 201684</strain>
    </source>
</reference>
<evidence type="ECO:0000313" key="2">
    <source>
        <dbReference type="Proteomes" id="UP000481153"/>
    </source>
</evidence>